<organism evidence="1 2">
    <name type="scientific">Colletotrichum sublineola</name>
    <name type="common">Sorghum anthracnose fungus</name>
    <dbReference type="NCBI Taxonomy" id="1173701"/>
    <lineage>
        <taxon>Eukaryota</taxon>
        <taxon>Fungi</taxon>
        <taxon>Dikarya</taxon>
        <taxon>Ascomycota</taxon>
        <taxon>Pezizomycotina</taxon>
        <taxon>Sordariomycetes</taxon>
        <taxon>Hypocreomycetidae</taxon>
        <taxon>Glomerellales</taxon>
        <taxon>Glomerellaceae</taxon>
        <taxon>Colletotrichum</taxon>
        <taxon>Colletotrichum graminicola species complex</taxon>
    </lineage>
</organism>
<reference evidence="2" key="1">
    <citation type="journal article" date="2014" name="Genome Announc.">
        <title>Draft genome sequence of Colletotrichum sublineola, a destructive pathogen of cultivated sorghum.</title>
        <authorList>
            <person name="Baroncelli R."/>
            <person name="Sanz-Martin J.M."/>
            <person name="Rech G.E."/>
            <person name="Sukno S.A."/>
            <person name="Thon M.R."/>
        </authorList>
    </citation>
    <scope>NUCLEOTIDE SEQUENCE [LARGE SCALE GENOMIC DNA]</scope>
    <source>
        <strain evidence="2">TX430BB</strain>
    </source>
</reference>
<sequence>MSVEKSSVGEKVRGKSVLNKNACTVIWLRVSNQERLVVFFLGDEAKSQEEKRLVRKIDRAAFANAYVAGLREALHMTGHDYNTVLSVTTAGVLTFAPDGER</sequence>
<name>A0A066XMV9_COLSU</name>
<dbReference type="Proteomes" id="UP000027238">
    <property type="component" value="Unassembled WGS sequence"/>
</dbReference>
<protein>
    <submittedName>
        <fullName evidence="1">Putative major facilitator superfamily transporter</fullName>
    </submittedName>
</protein>
<keyword evidence="2" id="KW-1185">Reference proteome</keyword>
<dbReference type="HOGENOM" id="CLU_2291537_0_0_1"/>
<dbReference type="AlphaFoldDB" id="A0A066XMV9"/>
<accession>A0A066XMV9</accession>
<proteinExistence type="predicted"/>
<comment type="caution">
    <text evidence="1">The sequence shown here is derived from an EMBL/GenBank/DDBJ whole genome shotgun (WGS) entry which is preliminary data.</text>
</comment>
<dbReference type="EMBL" id="JMSE01000375">
    <property type="protein sequence ID" value="KDN70217.1"/>
    <property type="molecule type" value="Genomic_DNA"/>
</dbReference>
<dbReference type="OrthoDB" id="3639251at2759"/>
<evidence type="ECO:0000313" key="1">
    <source>
        <dbReference type="EMBL" id="KDN70217.1"/>
    </source>
</evidence>
<evidence type="ECO:0000313" key="2">
    <source>
        <dbReference type="Proteomes" id="UP000027238"/>
    </source>
</evidence>
<gene>
    <name evidence="1" type="ORF">CSUB01_10996</name>
</gene>